<evidence type="ECO:0000256" key="3">
    <source>
        <dbReference type="ARBA" id="ARBA00022801"/>
    </source>
</evidence>
<dbReference type="InterPro" id="IPR033704">
    <property type="entry name" value="dUTPase_trimeric"/>
</dbReference>
<evidence type="ECO:0000256" key="5">
    <source>
        <dbReference type="ARBA" id="ARBA00047686"/>
    </source>
</evidence>
<evidence type="ECO:0000313" key="8">
    <source>
        <dbReference type="EMBL" id="HJA07762.1"/>
    </source>
</evidence>
<proteinExistence type="inferred from homology"/>
<feature type="compositionally biased region" description="Gly residues" evidence="6">
    <location>
        <begin position="142"/>
        <end position="152"/>
    </location>
</feature>
<keyword evidence="3 8" id="KW-0378">Hydrolase</keyword>
<reference evidence="8" key="1">
    <citation type="journal article" date="2021" name="PeerJ">
        <title>Extensive microbial diversity within the chicken gut microbiome revealed by metagenomics and culture.</title>
        <authorList>
            <person name="Gilroy R."/>
            <person name="Ravi A."/>
            <person name="Getino M."/>
            <person name="Pursley I."/>
            <person name="Horton D.L."/>
            <person name="Alikhan N.F."/>
            <person name="Baker D."/>
            <person name="Gharbi K."/>
            <person name="Hall N."/>
            <person name="Watson M."/>
            <person name="Adriaenssens E.M."/>
            <person name="Foster-Nyarko E."/>
            <person name="Jarju S."/>
            <person name="Secka A."/>
            <person name="Antonio M."/>
            <person name="Oren A."/>
            <person name="Chaudhuri R.R."/>
            <person name="La Ragione R."/>
            <person name="Hildebrand F."/>
            <person name="Pallen M.J."/>
        </authorList>
    </citation>
    <scope>NUCLEOTIDE SEQUENCE</scope>
    <source>
        <strain evidence="8">CHK186-16707</strain>
    </source>
</reference>
<evidence type="ECO:0000259" key="7">
    <source>
        <dbReference type="Pfam" id="PF00692"/>
    </source>
</evidence>
<evidence type="ECO:0000313" key="9">
    <source>
        <dbReference type="Proteomes" id="UP000824225"/>
    </source>
</evidence>
<dbReference type="Gene3D" id="2.70.40.10">
    <property type="match status" value="1"/>
</dbReference>
<dbReference type="GO" id="GO:0000287">
    <property type="term" value="F:magnesium ion binding"/>
    <property type="evidence" value="ECO:0007669"/>
    <property type="project" value="InterPro"/>
</dbReference>
<sequence>MSSARIKYMRDAREVYGGGLAYATPGSAGLDLRACMDAAELSVAPGARVSVPVGVAVEPPDADTAAFVYSRSGLGAVKGLTVAQGVGVIDPDYRGEICVWLLNTSPEPVTVRRGDRVAQLVFQSVRRPEPVAAESLSDTARGAGGFGHTGAL</sequence>
<dbReference type="GO" id="GO:0046081">
    <property type="term" value="P:dUTP catabolic process"/>
    <property type="evidence" value="ECO:0007669"/>
    <property type="project" value="InterPro"/>
</dbReference>
<evidence type="ECO:0000256" key="1">
    <source>
        <dbReference type="ARBA" id="ARBA00006581"/>
    </source>
</evidence>
<dbReference type="NCBIfam" id="TIGR00576">
    <property type="entry name" value="dut"/>
    <property type="match status" value="1"/>
</dbReference>
<comment type="catalytic activity">
    <reaction evidence="5">
        <text>dUTP + H2O = dUMP + diphosphate + H(+)</text>
        <dbReference type="Rhea" id="RHEA:10248"/>
        <dbReference type="ChEBI" id="CHEBI:15377"/>
        <dbReference type="ChEBI" id="CHEBI:15378"/>
        <dbReference type="ChEBI" id="CHEBI:33019"/>
        <dbReference type="ChEBI" id="CHEBI:61555"/>
        <dbReference type="ChEBI" id="CHEBI:246422"/>
        <dbReference type="EC" id="3.6.1.23"/>
    </reaction>
</comment>
<dbReference type="SUPFAM" id="SSF51283">
    <property type="entry name" value="dUTPase-like"/>
    <property type="match status" value="1"/>
</dbReference>
<protein>
    <recommendedName>
        <fullName evidence="2">dUTP diphosphatase</fullName>
        <ecNumber evidence="2">3.6.1.23</ecNumber>
    </recommendedName>
</protein>
<organism evidence="8 9">
    <name type="scientific">Candidatus Mailhella merdigallinarum</name>
    <dbReference type="NCBI Taxonomy" id="2838658"/>
    <lineage>
        <taxon>Bacteria</taxon>
        <taxon>Pseudomonadati</taxon>
        <taxon>Thermodesulfobacteriota</taxon>
        <taxon>Desulfovibrionia</taxon>
        <taxon>Desulfovibrionales</taxon>
        <taxon>Desulfovibrionaceae</taxon>
        <taxon>Mailhella</taxon>
    </lineage>
</organism>
<dbReference type="NCBIfam" id="NF001862">
    <property type="entry name" value="PRK00601.1"/>
    <property type="match status" value="1"/>
</dbReference>
<dbReference type="PANTHER" id="PTHR11241">
    <property type="entry name" value="DEOXYURIDINE 5'-TRIPHOSPHATE NUCLEOTIDOHYDROLASE"/>
    <property type="match status" value="1"/>
</dbReference>
<reference evidence="8" key="2">
    <citation type="submission" date="2021-04" db="EMBL/GenBank/DDBJ databases">
        <authorList>
            <person name="Gilroy R."/>
        </authorList>
    </citation>
    <scope>NUCLEOTIDE SEQUENCE</scope>
    <source>
        <strain evidence="8">CHK186-16707</strain>
    </source>
</reference>
<dbReference type="PANTHER" id="PTHR11241:SF0">
    <property type="entry name" value="DEOXYURIDINE 5'-TRIPHOSPHATE NUCLEOTIDOHYDROLASE"/>
    <property type="match status" value="1"/>
</dbReference>
<dbReference type="InterPro" id="IPR029054">
    <property type="entry name" value="dUTPase-like"/>
</dbReference>
<feature type="region of interest" description="Disordered" evidence="6">
    <location>
        <begin position="132"/>
        <end position="152"/>
    </location>
</feature>
<dbReference type="Pfam" id="PF00692">
    <property type="entry name" value="dUTPase"/>
    <property type="match status" value="1"/>
</dbReference>
<dbReference type="AlphaFoldDB" id="A0A9D2HAM8"/>
<evidence type="ECO:0000256" key="4">
    <source>
        <dbReference type="ARBA" id="ARBA00023080"/>
    </source>
</evidence>
<gene>
    <name evidence="8" type="primary">dut</name>
    <name evidence="8" type="ORF">H9962_01015</name>
</gene>
<evidence type="ECO:0000256" key="6">
    <source>
        <dbReference type="SAM" id="MobiDB-lite"/>
    </source>
</evidence>
<dbReference type="InterPro" id="IPR008181">
    <property type="entry name" value="dUTPase"/>
</dbReference>
<dbReference type="EC" id="3.6.1.23" evidence="2"/>
<dbReference type="GO" id="GO:0006226">
    <property type="term" value="P:dUMP biosynthetic process"/>
    <property type="evidence" value="ECO:0007669"/>
    <property type="project" value="InterPro"/>
</dbReference>
<dbReference type="Proteomes" id="UP000824225">
    <property type="component" value="Unassembled WGS sequence"/>
</dbReference>
<name>A0A9D2HAM8_9BACT</name>
<comment type="similarity">
    <text evidence="1">Belongs to the dUTPase family.</text>
</comment>
<dbReference type="EMBL" id="DXAN01000003">
    <property type="protein sequence ID" value="HJA07762.1"/>
    <property type="molecule type" value="Genomic_DNA"/>
</dbReference>
<feature type="domain" description="dUTPase-like" evidence="7">
    <location>
        <begin position="22"/>
        <end position="150"/>
    </location>
</feature>
<comment type="caution">
    <text evidence="8">The sequence shown here is derived from an EMBL/GenBank/DDBJ whole genome shotgun (WGS) entry which is preliminary data.</text>
</comment>
<dbReference type="GO" id="GO:0004170">
    <property type="term" value="F:dUTP diphosphatase activity"/>
    <property type="evidence" value="ECO:0007669"/>
    <property type="project" value="UniProtKB-EC"/>
</dbReference>
<accession>A0A9D2HAM8</accession>
<keyword evidence="4" id="KW-0546">Nucleotide metabolism</keyword>
<evidence type="ECO:0000256" key="2">
    <source>
        <dbReference type="ARBA" id="ARBA00012379"/>
    </source>
</evidence>
<dbReference type="CDD" id="cd07557">
    <property type="entry name" value="trimeric_dUTPase"/>
    <property type="match status" value="1"/>
</dbReference>
<dbReference type="InterPro" id="IPR036157">
    <property type="entry name" value="dUTPase-like_sf"/>
</dbReference>